<gene>
    <name evidence="2" type="ORF">RhiirC2_745530</name>
</gene>
<dbReference type="OrthoDB" id="2414723at2759"/>
<name>A0A2N1NAL4_9GLOM</name>
<dbReference type="SUPFAM" id="SSF54695">
    <property type="entry name" value="POZ domain"/>
    <property type="match status" value="1"/>
</dbReference>
<evidence type="ECO:0000313" key="3">
    <source>
        <dbReference type="Proteomes" id="UP000233469"/>
    </source>
</evidence>
<organism evidence="2 3">
    <name type="scientific">Rhizophagus irregularis</name>
    <dbReference type="NCBI Taxonomy" id="588596"/>
    <lineage>
        <taxon>Eukaryota</taxon>
        <taxon>Fungi</taxon>
        <taxon>Fungi incertae sedis</taxon>
        <taxon>Mucoromycota</taxon>
        <taxon>Glomeromycotina</taxon>
        <taxon>Glomeromycetes</taxon>
        <taxon>Glomerales</taxon>
        <taxon>Glomeraceae</taxon>
        <taxon>Rhizophagus</taxon>
    </lineage>
</organism>
<dbReference type="GO" id="GO:0051260">
    <property type="term" value="P:protein homooligomerization"/>
    <property type="evidence" value="ECO:0007669"/>
    <property type="project" value="InterPro"/>
</dbReference>
<evidence type="ECO:0000313" key="2">
    <source>
        <dbReference type="EMBL" id="PKK70911.1"/>
    </source>
</evidence>
<dbReference type="Proteomes" id="UP000233469">
    <property type="component" value="Unassembled WGS sequence"/>
</dbReference>
<dbReference type="InterPro" id="IPR003131">
    <property type="entry name" value="T1-type_BTB"/>
</dbReference>
<proteinExistence type="predicted"/>
<dbReference type="InterPro" id="IPR045068">
    <property type="entry name" value="BACURD1-3"/>
</dbReference>
<dbReference type="CDD" id="cd18316">
    <property type="entry name" value="BTB_POZ_KCTD-like"/>
    <property type="match status" value="1"/>
</dbReference>
<comment type="caution">
    <text evidence="2">The sequence shown here is derived from an EMBL/GenBank/DDBJ whole genome shotgun (WGS) entry which is preliminary data.</text>
</comment>
<dbReference type="PROSITE" id="PS50097">
    <property type="entry name" value="BTB"/>
    <property type="match status" value="1"/>
</dbReference>
<dbReference type="PANTHER" id="PTHR11145">
    <property type="entry name" value="BTB/POZ DOMAIN-CONTAINING ADAPTER FOR CUL3-MEDIATED RHOA DEGRADATION PROTEIN FAMILY MEMBER"/>
    <property type="match status" value="1"/>
</dbReference>
<dbReference type="Pfam" id="PF02214">
    <property type="entry name" value="BTB_2"/>
    <property type="match status" value="1"/>
</dbReference>
<reference evidence="2 3" key="1">
    <citation type="submission" date="2016-04" db="EMBL/GenBank/DDBJ databases">
        <title>Genome analyses suggest a sexual origin of heterokaryosis in a supposedly ancient asexual fungus.</title>
        <authorList>
            <person name="Ropars J."/>
            <person name="Sedzielewska K."/>
            <person name="Noel J."/>
            <person name="Charron P."/>
            <person name="Farinelli L."/>
            <person name="Marton T."/>
            <person name="Kruger M."/>
            <person name="Pelin A."/>
            <person name="Brachmann A."/>
            <person name="Corradi N."/>
        </authorList>
    </citation>
    <scope>NUCLEOTIDE SEQUENCE [LARGE SCALE GENOMIC DNA]</scope>
    <source>
        <strain evidence="2 3">C2</strain>
    </source>
</reference>
<dbReference type="PANTHER" id="PTHR11145:SF8">
    <property type="entry name" value="RE57120P"/>
    <property type="match status" value="1"/>
</dbReference>
<evidence type="ECO:0000259" key="1">
    <source>
        <dbReference type="PROSITE" id="PS50097"/>
    </source>
</evidence>
<dbReference type="AlphaFoldDB" id="A0A2N1NAL4"/>
<dbReference type="VEuPathDB" id="FungiDB:RhiirA1_423163"/>
<feature type="domain" description="BTB" evidence="1">
    <location>
        <begin position="3"/>
        <end position="71"/>
    </location>
</feature>
<dbReference type="InterPro" id="IPR000210">
    <property type="entry name" value="BTB/POZ_dom"/>
</dbReference>
<accession>A0A2N1NAL4</accession>
<sequence>MNTIVTLNVGGVLYTTTKDTLLKYESFFSGLFSNNFSFTLDNNNNIFIDRSGELFKYVLEFLRNNTLPKRALSDKALLEELLQEAEFYCIEKLITEIKSNLDSTENIKKIRLWDLEDYLKKGYHVIGKGMEPIHYHRCPHRHDPERIGENRYHDSKCRHSHVEVVEEYVPFSIVSTNSPVVPIFDVSPETFTGEQIIEIFK</sequence>
<protein>
    <submittedName>
        <fullName evidence="2">POZ domain-containing protein</fullName>
    </submittedName>
</protein>
<dbReference type="Gene3D" id="3.30.710.10">
    <property type="entry name" value="Potassium Channel Kv1.1, Chain A"/>
    <property type="match status" value="1"/>
</dbReference>
<dbReference type="SMART" id="SM00225">
    <property type="entry name" value="BTB"/>
    <property type="match status" value="1"/>
</dbReference>
<dbReference type="VEuPathDB" id="FungiDB:RhiirFUN_010363"/>
<dbReference type="EMBL" id="LLXL01000567">
    <property type="protein sequence ID" value="PKK70911.1"/>
    <property type="molecule type" value="Genomic_DNA"/>
</dbReference>
<dbReference type="InterPro" id="IPR011333">
    <property type="entry name" value="SKP1/BTB/POZ_sf"/>
</dbReference>
<dbReference type="VEuPathDB" id="FungiDB:FUN_006438"/>
<reference evidence="2 3" key="2">
    <citation type="submission" date="2017-10" db="EMBL/GenBank/DDBJ databases">
        <title>Extensive intraspecific genome diversity in a model arbuscular mycorrhizal fungus.</title>
        <authorList>
            <person name="Chen E.C.H."/>
            <person name="Morin E."/>
            <person name="Baudet D."/>
            <person name="Noel J."/>
            <person name="Ndikumana S."/>
            <person name="Charron P."/>
            <person name="St-Onge C."/>
            <person name="Giorgi J."/>
            <person name="Grigoriev I.V."/>
            <person name="Roux C."/>
            <person name="Martin F.M."/>
            <person name="Corradi N."/>
        </authorList>
    </citation>
    <scope>NUCLEOTIDE SEQUENCE [LARGE SCALE GENOMIC DNA]</scope>
    <source>
        <strain evidence="2 3">C2</strain>
    </source>
</reference>